<dbReference type="RefSeq" id="WP_092065822.1">
    <property type="nucleotide sequence ID" value="NZ_FNIN01000009.1"/>
</dbReference>
<organism evidence="2 3">
    <name type="scientific">Desulfonauticus submarinus</name>
    <dbReference type="NCBI Taxonomy" id="206665"/>
    <lineage>
        <taxon>Bacteria</taxon>
        <taxon>Pseudomonadati</taxon>
        <taxon>Thermodesulfobacteriota</taxon>
        <taxon>Desulfovibrionia</taxon>
        <taxon>Desulfovibrionales</taxon>
        <taxon>Desulfonauticaceae</taxon>
        <taxon>Desulfonauticus</taxon>
    </lineage>
</organism>
<dbReference type="EMBL" id="FNIN01000009">
    <property type="protein sequence ID" value="SDN86355.1"/>
    <property type="molecule type" value="Genomic_DNA"/>
</dbReference>
<dbReference type="InterPro" id="IPR014925">
    <property type="entry name" value="CGGC_dom"/>
</dbReference>
<evidence type="ECO:0000313" key="3">
    <source>
        <dbReference type="Proteomes" id="UP000199602"/>
    </source>
</evidence>
<gene>
    <name evidence="2" type="ORF">SAMN04488516_10964</name>
</gene>
<feature type="domain" description="CGGC" evidence="1">
    <location>
        <begin position="3"/>
        <end position="112"/>
    </location>
</feature>
<evidence type="ECO:0000259" key="1">
    <source>
        <dbReference type="SMART" id="SM01078"/>
    </source>
</evidence>
<accession>A0A1H0EVH9</accession>
<proteinExistence type="predicted"/>
<protein>
    <submittedName>
        <fullName evidence="2">Predicted metal-binding protein</fullName>
    </submittedName>
</protein>
<reference evidence="2 3" key="1">
    <citation type="submission" date="2016-10" db="EMBL/GenBank/DDBJ databases">
        <authorList>
            <person name="de Groot N.N."/>
        </authorList>
    </citation>
    <scope>NUCLEOTIDE SEQUENCE [LARGE SCALE GENOMIC DNA]</scope>
    <source>
        <strain evidence="2 3">DSM 15269</strain>
    </source>
</reference>
<name>A0A1H0EVH9_9BACT</name>
<dbReference type="SMART" id="SM01078">
    <property type="entry name" value="CGGC"/>
    <property type="match status" value="1"/>
</dbReference>
<dbReference type="OrthoDB" id="9789971at2"/>
<sequence length="112" mass="11991">MKKIGIIRCQKTEAMCPSTSCLHVAKEGKVHFKEIGPAEVIGLVSCGGCPGKEILLRALKMIEKGAEVIALSTCIIGKAPAGKHFACPFLAQIKEMLENEIGNKVTIIYGTH</sequence>
<keyword evidence="3" id="KW-1185">Reference proteome</keyword>
<dbReference type="Pfam" id="PF08821">
    <property type="entry name" value="CGGC"/>
    <property type="match status" value="1"/>
</dbReference>
<dbReference type="AlphaFoldDB" id="A0A1H0EVH9"/>
<dbReference type="Proteomes" id="UP000199602">
    <property type="component" value="Unassembled WGS sequence"/>
</dbReference>
<evidence type="ECO:0000313" key="2">
    <source>
        <dbReference type="EMBL" id="SDN86355.1"/>
    </source>
</evidence>